<name>A0A366K9A0_9BIFI</name>
<feature type="transmembrane region" description="Helical" evidence="7">
    <location>
        <begin position="93"/>
        <end position="113"/>
    </location>
</feature>
<evidence type="ECO:0000256" key="8">
    <source>
        <dbReference type="SAM" id="MobiDB-lite"/>
    </source>
</evidence>
<organism evidence="10 11">
    <name type="scientific">Bifidobacterium aemilianum</name>
    <dbReference type="NCBI Taxonomy" id="2493120"/>
    <lineage>
        <taxon>Bacteria</taxon>
        <taxon>Bacillati</taxon>
        <taxon>Actinomycetota</taxon>
        <taxon>Actinomycetes</taxon>
        <taxon>Bifidobacteriales</taxon>
        <taxon>Bifidobacteriaceae</taxon>
        <taxon>Bifidobacterium</taxon>
    </lineage>
</organism>
<feature type="transmembrane region" description="Helical" evidence="7">
    <location>
        <begin position="213"/>
        <end position="236"/>
    </location>
</feature>
<sequence>MATRRQARGAGLKAGTGAAGANAGSDTGTGEPLWRRLLPPAITIGCLLAVWQLAVTAGHVSERTLASPSQIVRSMVNTWPELMEATSITCLETISGFIIAVAVGLLIGVGLYVSKTLNRAFYPLLVAAQTIPLITIAPLFMLWFGFEPTGKIILVAVLGLFPIAVETSRGLQAVPRYYEDVALTCGATSAWTLWHVKLRVAARQIFGGVRISAAYVFGTAVTAEYLGATNGLGIWLQAAFNSFQTPPIFSATIVIVALTALLLGLVSLCEYLLLGGNDRIEDIESGL</sequence>
<keyword evidence="6 7" id="KW-0472">Membrane</keyword>
<feature type="compositionally biased region" description="Low complexity" evidence="8">
    <location>
        <begin position="19"/>
        <end position="28"/>
    </location>
</feature>
<keyword evidence="11" id="KW-1185">Reference proteome</keyword>
<dbReference type="CDD" id="cd06261">
    <property type="entry name" value="TM_PBP2"/>
    <property type="match status" value="1"/>
</dbReference>
<evidence type="ECO:0000256" key="2">
    <source>
        <dbReference type="ARBA" id="ARBA00022448"/>
    </source>
</evidence>
<comment type="subcellular location">
    <subcellularLocation>
        <location evidence="1 7">Cell membrane</location>
        <topology evidence="1 7">Multi-pass membrane protein</topology>
    </subcellularLocation>
</comment>
<dbReference type="InterPro" id="IPR035906">
    <property type="entry name" value="MetI-like_sf"/>
</dbReference>
<dbReference type="PANTHER" id="PTHR30151:SF20">
    <property type="entry name" value="ABC TRANSPORTER PERMEASE PROTEIN HI_0355-RELATED"/>
    <property type="match status" value="1"/>
</dbReference>
<evidence type="ECO:0000256" key="3">
    <source>
        <dbReference type="ARBA" id="ARBA00022475"/>
    </source>
</evidence>
<accession>A0A366K9A0</accession>
<keyword evidence="5 7" id="KW-1133">Transmembrane helix</keyword>
<reference evidence="10 11" key="1">
    <citation type="submission" date="2017-10" db="EMBL/GenBank/DDBJ databases">
        <title>Bifidobacterium xylocopum sp. nov. and Bifidobacterium aemilianum sp. nov., from the carpenter bee (Xylocopa violacea) digestive tract.</title>
        <authorList>
            <person name="Alberoni D."/>
            <person name="Baffoni L."/>
            <person name="Di Gioia D."/>
            <person name="Gaggia F."/>
            <person name="Biavati B."/>
        </authorList>
    </citation>
    <scope>NUCLEOTIDE SEQUENCE [LARGE SCALE GENOMIC DNA]</scope>
    <source>
        <strain evidence="10 11">XV10</strain>
    </source>
</reference>
<evidence type="ECO:0000256" key="6">
    <source>
        <dbReference type="ARBA" id="ARBA00023136"/>
    </source>
</evidence>
<keyword evidence="4 7" id="KW-0812">Transmembrane</keyword>
<dbReference type="GO" id="GO:0005886">
    <property type="term" value="C:plasma membrane"/>
    <property type="evidence" value="ECO:0007669"/>
    <property type="project" value="UniProtKB-SubCell"/>
</dbReference>
<dbReference type="PANTHER" id="PTHR30151">
    <property type="entry name" value="ALKANE SULFONATE ABC TRANSPORTER-RELATED, MEMBRANE SUBUNIT"/>
    <property type="match status" value="1"/>
</dbReference>
<evidence type="ECO:0000256" key="1">
    <source>
        <dbReference type="ARBA" id="ARBA00004651"/>
    </source>
</evidence>
<dbReference type="Gene3D" id="1.10.3720.10">
    <property type="entry name" value="MetI-like"/>
    <property type="match status" value="1"/>
</dbReference>
<dbReference type="InterPro" id="IPR000515">
    <property type="entry name" value="MetI-like"/>
</dbReference>
<evidence type="ECO:0000259" key="9">
    <source>
        <dbReference type="PROSITE" id="PS50928"/>
    </source>
</evidence>
<dbReference type="OrthoDB" id="7274389at2"/>
<feature type="transmembrane region" description="Helical" evidence="7">
    <location>
        <begin position="152"/>
        <end position="171"/>
    </location>
</feature>
<feature type="transmembrane region" description="Helical" evidence="7">
    <location>
        <begin position="248"/>
        <end position="274"/>
    </location>
</feature>
<feature type="transmembrane region" description="Helical" evidence="7">
    <location>
        <begin position="120"/>
        <end position="146"/>
    </location>
</feature>
<dbReference type="Proteomes" id="UP000252530">
    <property type="component" value="Unassembled WGS sequence"/>
</dbReference>
<dbReference type="RefSeq" id="WP_113860307.1">
    <property type="nucleotide sequence ID" value="NZ_PDCG01000004.1"/>
</dbReference>
<evidence type="ECO:0000313" key="11">
    <source>
        <dbReference type="Proteomes" id="UP000252530"/>
    </source>
</evidence>
<keyword evidence="3" id="KW-1003">Cell membrane</keyword>
<gene>
    <name evidence="10" type="ORF">CRD60_05575</name>
</gene>
<evidence type="ECO:0000256" key="4">
    <source>
        <dbReference type="ARBA" id="ARBA00022692"/>
    </source>
</evidence>
<keyword evidence="2 7" id="KW-0813">Transport</keyword>
<proteinExistence type="inferred from homology"/>
<dbReference type="PROSITE" id="PS50928">
    <property type="entry name" value="ABC_TM1"/>
    <property type="match status" value="1"/>
</dbReference>
<dbReference type="GO" id="GO:0055085">
    <property type="term" value="P:transmembrane transport"/>
    <property type="evidence" value="ECO:0007669"/>
    <property type="project" value="InterPro"/>
</dbReference>
<dbReference type="AlphaFoldDB" id="A0A366K9A0"/>
<comment type="similarity">
    <text evidence="7">Belongs to the binding-protein-dependent transport system permease family.</text>
</comment>
<comment type="caution">
    <text evidence="10">The sequence shown here is derived from an EMBL/GenBank/DDBJ whole genome shotgun (WGS) entry which is preliminary data.</text>
</comment>
<feature type="transmembrane region" description="Helical" evidence="7">
    <location>
        <begin position="37"/>
        <end position="55"/>
    </location>
</feature>
<dbReference type="EMBL" id="PDCG01000004">
    <property type="protein sequence ID" value="RBP97703.1"/>
    <property type="molecule type" value="Genomic_DNA"/>
</dbReference>
<evidence type="ECO:0000256" key="5">
    <source>
        <dbReference type="ARBA" id="ARBA00022989"/>
    </source>
</evidence>
<dbReference type="Pfam" id="PF00528">
    <property type="entry name" value="BPD_transp_1"/>
    <property type="match status" value="1"/>
</dbReference>
<feature type="domain" description="ABC transmembrane type-1" evidence="9">
    <location>
        <begin position="86"/>
        <end position="267"/>
    </location>
</feature>
<evidence type="ECO:0000256" key="7">
    <source>
        <dbReference type="RuleBase" id="RU363032"/>
    </source>
</evidence>
<dbReference type="SUPFAM" id="SSF161098">
    <property type="entry name" value="MetI-like"/>
    <property type="match status" value="1"/>
</dbReference>
<protein>
    <submittedName>
        <fullName evidence="10">ABC transporter permease</fullName>
    </submittedName>
</protein>
<feature type="region of interest" description="Disordered" evidence="8">
    <location>
        <begin position="1"/>
        <end position="28"/>
    </location>
</feature>
<evidence type="ECO:0000313" key="10">
    <source>
        <dbReference type="EMBL" id="RBP97703.1"/>
    </source>
</evidence>